<accession>A0A1A9F075</accession>
<organism evidence="2 3">
    <name type="scientific">Marinobacterium aestuarii</name>
    <dbReference type="NCBI Taxonomy" id="1821621"/>
    <lineage>
        <taxon>Bacteria</taxon>
        <taxon>Pseudomonadati</taxon>
        <taxon>Pseudomonadota</taxon>
        <taxon>Gammaproteobacteria</taxon>
        <taxon>Oceanospirillales</taxon>
        <taxon>Oceanospirillaceae</taxon>
        <taxon>Marinobacterium</taxon>
    </lineage>
</organism>
<evidence type="ECO:0000256" key="1">
    <source>
        <dbReference type="SAM" id="SignalP"/>
    </source>
</evidence>
<evidence type="ECO:0000313" key="3">
    <source>
        <dbReference type="Proteomes" id="UP000078070"/>
    </source>
</evidence>
<feature type="chain" id="PRO_5008386585" description="DUF2845 domain-containing protein" evidence="1">
    <location>
        <begin position="20"/>
        <end position="95"/>
    </location>
</feature>
<dbReference type="RefSeq" id="WP_067383308.1">
    <property type="nucleotide sequence ID" value="NZ_CP015839.1"/>
</dbReference>
<dbReference type="AlphaFoldDB" id="A0A1A9F075"/>
<proteinExistence type="predicted"/>
<protein>
    <recommendedName>
        <fullName evidence="4">DUF2845 domain-containing protein</fullName>
    </recommendedName>
</protein>
<evidence type="ECO:0008006" key="4">
    <source>
        <dbReference type="Google" id="ProtNLM"/>
    </source>
</evidence>
<sequence length="95" mass="10805">MKWTFATLALITLSLSVSADQMVINGNAIRDGDSVAKLIRELGQPLTKSYRSGCLNRNCTTYARLQRWVYIHDDIEYTVEILGDKIHAIDWTHAH</sequence>
<dbReference type="OrthoDB" id="9840787at2"/>
<keyword evidence="1" id="KW-0732">Signal</keyword>
<feature type="signal peptide" evidence="1">
    <location>
        <begin position="1"/>
        <end position="19"/>
    </location>
</feature>
<dbReference type="EMBL" id="CP015839">
    <property type="protein sequence ID" value="ANG63400.1"/>
    <property type="molecule type" value="Genomic_DNA"/>
</dbReference>
<gene>
    <name evidence="2" type="ORF">A8C75_13595</name>
</gene>
<name>A0A1A9F075_9GAMM</name>
<evidence type="ECO:0000313" key="2">
    <source>
        <dbReference type="EMBL" id="ANG63400.1"/>
    </source>
</evidence>
<reference evidence="3" key="1">
    <citation type="submission" date="2016-05" db="EMBL/GenBank/DDBJ databases">
        <authorList>
            <person name="Baek K."/>
            <person name="Yang S.-J."/>
        </authorList>
    </citation>
    <scope>NUCLEOTIDE SEQUENCE [LARGE SCALE GENOMIC DNA]</scope>
    <source>
        <strain evidence="3">ST58-10</strain>
    </source>
</reference>
<reference evidence="2 3" key="2">
    <citation type="journal article" date="2018" name="Int. J. Syst. Evol. Microbiol.">
        <title>Marinobacterium aestuarii sp. nov., a benzene-degrading marine bacterium isolated from estuary sediment.</title>
        <authorList>
            <person name="Bae S.S."/>
            <person name="Jung J."/>
            <person name="Chung D."/>
            <person name="Baek K."/>
        </authorList>
    </citation>
    <scope>NUCLEOTIDE SEQUENCE [LARGE SCALE GENOMIC DNA]</scope>
    <source>
        <strain evidence="2 3">ST58-10</strain>
    </source>
</reference>
<keyword evidence="3" id="KW-1185">Reference proteome</keyword>
<dbReference type="Proteomes" id="UP000078070">
    <property type="component" value="Chromosome"/>
</dbReference>
<dbReference type="KEGG" id="mars:A8C75_13595"/>